<dbReference type="AlphaFoldDB" id="A0A7W9WBQ0"/>
<keyword evidence="3" id="KW-1185">Reference proteome</keyword>
<name>A0A7W9WBQ0_9BACT</name>
<dbReference type="Gene3D" id="3.40.710.10">
    <property type="entry name" value="DD-peptidase/beta-lactamase superfamily"/>
    <property type="match status" value="1"/>
</dbReference>
<organism evidence="2 3">
    <name type="scientific">Hymenobacter luteus</name>
    <dbReference type="NCBI Taxonomy" id="1411122"/>
    <lineage>
        <taxon>Bacteria</taxon>
        <taxon>Pseudomonadati</taxon>
        <taxon>Bacteroidota</taxon>
        <taxon>Cytophagia</taxon>
        <taxon>Cytophagales</taxon>
        <taxon>Hymenobacteraceae</taxon>
        <taxon>Hymenobacter</taxon>
    </lineage>
</organism>
<accession>A0A7W9WBQ0</accession>
<dbReference type="InterPro" id="IPR050491">
    <property type="entry name" value="AmpC-like"/>
</dbReference>
<evidence type="ECO:0000313" key="2">
    <source>
        <dbReference type="EMBL" id="MBB6058655.1"/>
    </source>
</evidence>
<comment type="caution">
    <text evidence="2">The sequence shown here is derived from an EMBL/GenBank/DDBJ whole genome shotgun (WGS) entry which is preliminary data.</text>
</comment>
<dbReference type="Pfam" id="PF00144">
    <property type="entry name" value="Beta-lactamase"/>
    <property type="match status" value="1"/>
</dbReference>
<dbReference type="SUPFAM" id="SSF56601">
    <property type="entry name" value="beta-lactamase/transpeptidase-like"/>
    <property type="match status" value="1"/>
</dbReference>
<dbReference type="EMBL" id="JACHGG010000002">
    <property type="protein sequence ID" value="MBB6058655.1"/>
    <property type="molecule type" value="Genomic_DNA"/>
</dbReference>
<feature type="domain" description="Beta-lactamase-related" evidence="1">
    <location>
        <begin position="2"/>
        <end position="169"/>
    </location>
</feature>
<sequence length="192" mass="21105">MLLQKTLERITGKPLQTLAQQEVFRPLGMRNSSFVWRGEFDKDASFGHSDAGKPTEVRRFQEANAGFSLLTTATDYSRFVQALVKGQGLKPATAKLLTTPASTAERCAKPTSATDPFVAWAYGVGLATTSRGPALWHWGDNGDFKGFFIAFPDTQESLVFFTNGANGLRVTDAVLQLFFGPGQYRAMQWLAE</sequence>
<dbReference type="PANTHER" id="PTHR46825">
    <property type="entry name" value="D-ALANYL-D-ALANINE-CARBOXYPEPTIDASE/ENDOPEPTIDASE AMPH"/>
    <property type="match status" value="1"/>
</dbReference>
<dbReference type="Proteomes" id="UP000532746">
    <property type="component" value="Unassembled WGS sequence"/>
</dbReference>
<dbReference type="InterPro" id="IPR001466">
    <property type="entry name" value="Beta-lactam-related"/>
</dbReference>
<proteinExistence type="predicted"/>
<evidence type="ECO:0000259" key="1">
    <source>
        <dbReference type="Pfam" id="PF00144"/>
    </source>
</evidence>
<gene>
    <name evidence="2" type="ORF">HNQ93_001501</name>
</gene>
<evidence type="ECO:0000313" key="3">
    <source>
        <dbReference type="Proteomes" id="UP000532746"/>
    </source>
</evidence>
<protein>
    <submittedName>
        <fullName evidence="2">CubicO group peptidase (Beta-lactamase class C family)</fullName>
    </submittedName>
</protein>
<reference evidence="2 3" key="1">
    <citation type="submission" date="2020-08" db="EMBL/GenBank/DDBJ databases">
        <title>Genomic Encyclopedia of Type Strains, Phase IV (KMG-IV): sequencing the most valuable type-strain genomes for metagenomic binning, comparative biology and taxonomic classification.</title>
        <authorList>
            <person name="Goeker M."/>
        </authorList>
    </citation>
    <scope>NUCLEOTIDE SEQUENCE [LARGE SCALE GENOMIC DNA]</scope>
    <source>
        <strain evidence="2 3">DSM 26718</strain>
    </source>
</reference>
<dbReference type="PANTHER" id="PTHR46825:SF12">
    <property type="entry name" value="PENICILLIN-BINDING PROTEIN 4"/>
    <property type="match status" value="1"/>
</dbReference>
<dbReference type="InterPro" id="IPR012338">
    <property type="entry name" value="Beta-lactam/transpept-like"/>
</dbReference>